<dbReference type="InterPro" id="IPR005804">
    <property type="entry name" value="FA_desaturase_dom"/>
</dbReference>
<keyword evidence="17" id="KW-0275">Fatty acid biosynthesis</keyword>
<keyword evidence="9 18" id="KW-0479">Metal-binding</keyword>
<evidence type="ECO:0000256" key="1">
    <source>
        <dbReference type="ARBA" id="ARBA00001954"/>
    </source>
</evidence>
<dbReference type="PANTHER" id="PTHR11351:SF31">
    <property type="entry name" value="DESATURASE 1, ISOFORM A-RELATED"/>
    <property type="match status" value="1"/>
</dbReference>
<dbReference type="GO" id="GO:0005506">
    <property type="term" value="F:iron ion binding"/>
    <property type="evidence" value="ECO:0007669"/>
    <property type="project" value="TreeGrafter"/>
</dbReference>
<dbReference type="GO" id="GO:0005789">
    <property type="term" value="C:endoplasmic reticulum membrane"/>
    <property type="evidence" value="ECO:0007669"/>
    <property type="project" value="TreeGrafter"/>
</dbReference>
<dbReference type="FunFam" id="3.10.120.10:FF:000004">
    <property type="entry name" value="Acyl-CoA desaturase"/>
    <property type="match status" value="1"/>
</dbReference>
<dbReference type="InterPro" id="IPR018506">
    <property type="entry name" value="Cyt_B5_heme-BS"/>
</dbReference>
<dbReference type="SMART" id="SM01117">
    <property type="entry name" value="Cyt-b5"/>
    <property type="match status" value="1"/>
</dbReference>
<keyword evidence="15" id="KW-0443">Lipid metabolism</keyword>
<sequence length="338" mass="38989">MWSHRAYYASPALRVLLASLGAASFQRSILWWVYLHRAHHRYIDTDRDPYNAKRGLLYSHFGWLFYRKEMDTNNGIDIADLHNDPVVTWQHRHFNFIGFLVGVLLPFLIVGLGWNDWPGAIVYAVIFRIYYILNATFTVNSLAHWAGDQPYSDAYTARNHFITAILTLGEGWHNFHHEFPSDYRNGVRWYDYDPTKWLIWISEQTGFALGLKRFKDENIELSRVQQQQKVLNRREAGLDIGPPLHTLPVVEWEDYEQQVKEGRRLISIAGVVHDVADFIAEHPGGEAYIKSGIGKDATAMFHGGVYHHHNAANNLLAGMRVAVIRGGGEVEAWKTHRR</sequence>
<keyword evidence="6" id="KW-0444">Lipid biosynthesis</keyword>
<accession>A0A1L9RNG0</accession>
<evidence type="ECO:0000256" key="18">
    <source>
        <dbReference type="RuleBase" id="RU362121"/>
    </source>
</evidence>
<gene>
    <name evidence="20" type="ORF">ASPWEDRAFT_406819</name>
</gene>
<dbReference type="InterPro" id="IPR015876">
    <property type="entry name" value="Acyl-CoA_DS"/>
</dbReference>
<keyword evidence="12 18" id="KW-1133">Transmembrane helix</keyword>
<feature type="domain" description="Cytochrome b5 heme-binding" evidence="19">
    <location>
        <begin position="247"/>
        <end position="325"/>
    </location>
</feature>
<evidence type="ECO:0000256" key="9">
    <source>
        <dbReference type="ARBA" id="ARBA00022723"/>
    </source>
</evidence>
<evidence type="ECO:0000256" key="3">
    <source>
        <dbReference type="ARBA" id="ARBA00009295"/>
    </source>
</evidence>
<evidence type="ECO:0000256" key="7">
    <source>
        <dbReference type="ARBA" id="ARBA00022617"/>
    </source>
</evidence>
<comment type="cofactor">
    <cofactor evidence="1">
        <name>Fe(2+)</name>
        <dbReference type="ChEBI" id="CHEBI:29033"/>
    </cofactor>
</comment>
<dbReference type="PRINTS" id="PR00075">
    <property type="entry name" value="FACDDSATRASE"/>
</dbReference>
<dbReference type="InterPro" id="IPR036400">
    <property type="entry name" value="Cyt_B5-like_heme/steroid_sf"/>
</dbReference>
<evidence type="ECO:0000313" key="20">
    <source>
        <dbReference type="EMBL" id="OJJ36442.1"/>
    </source>
</evidence>
<dbReference type="PROSITE" id="PS00191">
    <property type="entry name" value="CYTOCHROME_B5_1"/>
    <property type="match status" value="1"/>
</dbReference>
<keyword evidence="7 18" id="KW-0349">Heme</keyword>
<evidence type="ECO:0000256" key="17">
    <source>
        <dbReference type="ARBA" id="ARBA00023160"/>
    </source>
</evidence>
<evidence type="ECO:0000256" key="14">
    <source>
        <dbReference type="ARBA" id="ARBA00023004"/>
    </source>
</evidence>
<evidence type="ECO:0000256" key="11">
    <source>
        <dbReference type="ARBA" id="ARBA00022982"/>
    </source>
</evidence>
<evidence type="ECO:0000256" key="8">
    <source>
        <dbReference type="ARBA" id="ARBA00022692"/>
    </source>
</evidence>
<keyword evidence="21" id="KW-1185">Reference proteome</keyword>
<dbReference type="PROSITE" id="PS50255">
    <property type="entry name" value="CYTOCHROME_B5_2"/>
    <property type="match status" value="1"/>
</dbReference>
<dbReference type="Pfam" id="PF00487">
    <property type="entry name" value="FA_desaturase"/>
    <property type="match status" value="1"/>
</dbReference>
<evidence type="ECO:0000256" key="5">
    <source>
        <dbReference type="ARBA" id="ARBA00022448"/>
    </source>
</evidence>
<evidence type="ECO:0000256" key="6">
    <source>
        <dbReference type="ARBA" id="ARBA00022516"/>
    </source>
</evidence>
<evidence type="ECO:0000259" key="19">
    <source>
        <dbReference type="PROSITE" id="PS50255"/>
    </source>
</evidence>
<keyword evidence="16 18" id="KW-0472">Membrane</keyword>
<dbReference type="InterPro" id="IPR001199">
    <property type="entry name" value="Cyt_B5-like_heme/steroid-bd"/>
</dbReference>
<dbReference type="AlphaFoldDB" id="A0A1L9RNG0"/>
<comment type="similarity">
    <text evidence="3">Belongs to the fatty acid desaturase type 1 family.</text>
</comment>
<organism evidence="20 21">
    <name type="scientific">Aspergillus wentii DTO 134E9</name>
    <dbReference type="NCBI Taxonomy" id="1073089"/>
    <lineage>
        <taxon>Eukaryota</taxon>
        <taxon>Fungi</taxon>
        <taxon>Dikarya</taxon>
        <taxon>Ascomycota</taxon>
        <taxon>Pezizomycotina</taxon>
        <taxon>Eurotiomycetes</taxon>
        <taxon>Eurotiomycetidae</taxon>
        <taxon>Eurotiales</taxon>
        <taxon>Aspergillaceae</taxon>
        <taxon>Aspergillus</taxon>
        <taxon>Aspergillus subgen. Cremei</taxon>
    </lineage>
</organism>
<evidence type="ECO:0000256" key="16">
    <source>
        <dbReference type="ARBA" id="ARBA00023136"/>
    </source>
</evidence>
<evidence type="ECO:0000256" key="12">
    <source>
        <dbReference type="ARBA" id="ARBA00022989"/>
    </source>
</evidence>
<feature type="transmembrane region" description="Helical" evidence="18">
    <location>
        <begin position="120"/>
        <end position="143"/>
    </location>
</feature>
<keyword evidence="13" id="KW-0560">Oxidoreductase</keyword>
<evidence type="ECO:0000256" key="4">
    <source>
        <dbReference type="ARBA" id="ARBA00012620"/>
    </source>
</evidence>
<dbReference type="Proteomes" id="UP000184383">
    <property type="component" value="Unassembled WGS sequence"/>
</dbReference>
<dbReference type="GO" id="GO:0006636">
    <property type="term" value="P:unsaturated fatty acid biosynthetic process"/>
    <property type="evidence" value="ECO:0007669"/>
    <property type="project" value="TreeGrafter"/>
</dbReference>
<protein>
    <recommendedName>
        <fullName evidence="4">stearoyl-CoA 9-desaturase</fullName>
        <ecNumber evidence="4">1.14.19.1</ecNumber>
    </recommendedName>
</protein>
<dbReference type="EC" id="1.14.19.1" evidence="4"/>
<keyword evidence="8 18" id="KW-0812">Transmembrane</keyword>
<keyword evidence="11" id="KW-0249">Electron transport</keyword>
<evidence type="ECO:0000256" key="13">
    <source>
        <dbReference type="ARBA" id="ARBA00023002"/>
    </source>
</evidence>
<evidence type="ECO:0000256" key="10">
    <source>
        <dbReference type="ARBA" id="ARBA00022832"/>
    </source>
</evidence>
<dbReference type="RefSeq" id="XP_040690118.1">
    <property type="nucleotide sequence ID" value="XM_040835382.1"/>
</dbReference>
<proteinExistence type="inferred from homology"/>
<dbReference type="SUPFAM" id="SSF55856">
    <property type="entry name" value="Cytochrome b5-like heme/steroid binding domain"/>
    <property type="match status" value="1"/>
</dbReference>
<evidence type="ECO:0000256" key="15">
    <source>
        <dbReference type="ARBA" id="ARBA00023098"/>
    </source>
</evidence>
<keyword evidence="14 18" id="KW-0408">Iron</keyword>
<dbReference type="STRING" id="1073089.A0A1L9RNG0"/>
<reference evidence="21" key="1">
    <citation type="journal article" date="2017" name="Genome Biol.">
        <title>Comparative genomics reveals high biological diversity and specific adaptations in the industrially and medically important fungal genus Aspergillus.</title>
        <authorList>
            <person name="de Vries R.P."/>
            <person name="Riley R."/>
            <person name="Wiebenga A."/>
            <person name="Aguilar-Osorio G."/>
            <person name="Amillis S."/>
            <person name="Uchima C.A."/>
            <person name="Anderluh G."/>
            <person name="Asadollahi M."/>
            <person name="Askin M."/>
            <person name="Barry K."/>
            <person name="Battaglia E."/>
            <person name="Bayram O."/>
            <person name="Benocci T."/>
            <person name="Braus-Stromeyer S.A."/>
            <person name="Caldana C."/>
            <person name="Canovas D."/>
            <person name="Cerqueira G.C."/>
            <person name="Chen F."/>
            <person name="Chen W."/>
            <person name="Choi C."/>
            <person name="Clum A."/>
            <person name="Dos Santos R.A."/>
            <person name="Damasio A.R."/>
            <person name="Diallinas G."/>
            <person name="Emri T."/>
            <person name="Fekete E."/>
            <person name="Flipphi M."/>
            <person name="Freyberg S."/>
            <person name="Gallo A."/>
            <person name="Gournas C."/>
            <person name="Habgood R."/>
            <person name="Hainaut M."/>
            <person name="Harispe M.L."/>
            <person name="Henrissat B."/>
            <person name="Hilden K.S."/>
            <person name="Hope R."/>
            <person name="Hossain A."/>
            <person name="Karabika E."/>
            <person name="Karaffa L."/>
            <person name="Karanyi Z."/>
            <person name="Krasevec N."/>
            <person name="Kuo A."/>
            <person name="Kusch H."/>
            <person name="LaButti K."/>
            <person name="Lagendijk E.L."/>
            <person name="Lapidus A."/>
            <person name="Levasseur A."/>
            <person name="Lindquist E."/>
            <person name="Lipzen A."/>
            <person name="Logrieco A.F."/>
            <person name="MacCabe A."/>
            <person name="Maekelae M.R."/>
            <person name="Malavazi I."/>
            <person name="Melin P."/>
            <person name="Meyer V."/>
            <person name="Mielnichuk N."/>
            <person name="Miskei M."/>
            <person name="Molnar A.P."/>
            <person name="Mule G."/>
            <person name="Ngan C.Y."/>
            <person name="Orejas M."/>
            <person name="Orosz E."/>
            <person name="Ouedraogo J.P."/>
            <person name="Overkamp K.M."/>
            <person name="Park H.-S."/>
            <person name="Perrone G."/>
            <person name="Piumi F."/>
            <person name="Punt P.J."/>
            <person name="Ram A.F."/>
            <person name="Ramon A."/>
            <person name="Rauscher S."/>
            <person name="Record E."/>
            <person name="Riano-Pachon D.M."/>
            <person name="Robert V."/>
            <person name="Roehrig J."/>
            <person name="Ruller R."/>
            <person name="Salamov A."/>
            <person name="Salih N.S."/>
            <person name="Samson R.A."/>
            <person name="Sandor E."/>
            <person name="Sanguinetti M."/>
            <person name="Schuetze T."/>
            <person name="Sepcic K."/>
            <person name="Shelest E."/>
            <person name="Sherlock G."/>
            <person name="Sophianopoulou V."/>
            <person name="Squina F.M."/>
            <person name="Sun H."/>
            <person name="Susca A."/>
            <person name="Todd R.B."/>
            <person name="Tsang A."/>
            <person name="Unkles S.E."/>
            <person name="van de Wiele N."/>
            <person name="van Rossen-Uffink D."/>
            <person name="Oliveira J.V."/>
            <person name="Vesth T.C."/>
            <person name="Visser J."/>
            <person name="Yu J.-H."/>
            <person name="Zhou M."/>
            <person name="Andersen M.R."/>
            <person name="Archer D.B."/>
            <person name="Baker S.E."/>
            <person name="Benoit I."/>
            <person name="Brakhage A.A."/>
            <person name="Braus G.H."/>
            <person name="Fischer R."/>
            <person name="Frisvad J.C."/>
            <person name="Goldman G.H."/>
            <person name="Houbraken J."/>
            <person name="Oakley B."/>
            <person name="Pocsi I."/>
            <person name="Scazzocchio C."/>
            <person name="Seiboth B."/>
            <person name="vanKuyk P.A."/>
            <person name="Wortman J."/>
            <person name="Dyer P.S."/>
            <person name="Grigoriev I.V."/>
        </authorList>
    </citation>
    <scope>NUCLEOTIDE SEQUENCE [LARGE SCALE GENOMIC DNA]</scope>
    <source>
        <strain evidence="21">DTO 134E9</strain>
    </source>
</reference>
<feature type="transmembrane region" description="Helical" evidence="18">
    <location>
        <begin position="94"/>
        <end position="114"/>
    </location>
</feature>
<dbReference type="Pfam" id="PF00173">
    <property type="entry name" value="Cyt-b5"/>
    <property type="match status" value="1"/>
</dbReference>
<dbReference type="CDD" id="cd03505">
    <property type="entry name" value="Delta9-FADS-like"/>
    <property type="match status" value="1"/>
</dbReference>
<evidence type="ECO:0000313" key="21">
    <source>
        <dbReference type="Proteomes" id="UP000184383"/>
    </source>
</evidence>
<keyword evidence="5" id="KW-0813">Transport</keyword>
<dbReference type="EMBL" id="KV878211">
    <property type="protein sequence ID" value="OJJ36442.1"/>
    <property type="molecule type" value="Genomic_DNA"/>
</dbReference>
<dbReference type="GO" id="GO:0004768">
    <property type="term" value="F:stearoyl-CoA 9-desaturase activity"/>
    <property type="evidence" value="ECO:0007669"/>
    <property type="project" value="UniProtKB-EC"/>
</dbReference>
<comment type="caution">
    <text evidence="18">Lacks conserved residue(s) required for the propagation of feature annotation.</text>
</comment>
<evidence type="ECO:0000256" key="2">
    <source>
        <dbReference type="ARBA" id="ARBA00004141"/>
    </source>
</evidence>
<comment type="similarity">
    <text evidence="18">Belongs to the cytochrome b5 family.</text>
</comment>
<feature type="transmembrane region" description="Helical" evidence="18">
    <location>
        <begin position="12"/>
        <end position="34"/>
    </location>
</feature>
<dbReference type="VEuPathDB" id="FungiDB:ASPWEDRAFT_406819"/>
<dbReference type="PANTHER" id="PTHR11351">
    <property type="entry name" value="ACYL-COA DESATURASE"/>
    <property type="match status" value="1"/>
</dbReference>
<comment type="subcellular location">
    <subcellularLocation>
        <location evidence="2">Membrane</location>
        <topology evidence="2">Multi-pass membrane protein</topology>
    </subcellularLocation>
</comment>
<dbReference type="GO" id="GO:0020037">
    <property type="term" value="F:heme binding"/>
    <property type="evidence" value="ECO:0007669"/>
    <property type="project" value="UniProtKB-UniRule"/>
</dbReference>
<keyword evidence="10" id="KW-0276">Fatty acid metabolism</keyword>
<name>A0A1L9RNG0_ASPWE</name>
<dbReference type="Gene3D" id="3.10.120.10">
    <property type="entry name" value="Cytochrome b5-like heme/steroid binding domain"/>
    <property type="match status" value="1"/>
</dbReference>
<dbReference type="GeneID" id="63751230"/>
<dbReference type="OrthoDB" id="10260134at2759"/>